<reference evidence="3" key="1">
    <citation type="submission" date="2018-06" db="EMBL/GenBank/DDBJ databases">
        <authorList>
            <person name="Zhirakovskaya E."/>
        </authorList>
    </citation>
    <scope>NUCLEOTIDE SEQUENCE</scope>
</reference>
<accession>A0A3B0ZG51</accession>
<dbReference type="GO" id="GO:0006310">
    <property type="term" value="P:DNA recombination"/>
    <property type="evidence" value="ECO:0007669"/>
    <property type="project" value="UniProtKB-KW"/>
</dbReference>
<dbReference type="EMBL" id="UOFK01000220">
    <property type="protein sequence ID" value="VAW80344.1"/>
    <property type="molecule type" value="Genomic_DNA"/>
</dbReference>
<dbReference type="SUPFAM" id="SSF56349">
    <property type="entry name" value="DNA breaking-rejoining enzymes"/>
    <property type="match status" value="1"/>
</dbReference>
<dbReference type="InterPro" id="IPR002104">
    <property type="entry name" value="Integrase_catalytic"/>
</dbReference>
<keyword evidence="1" id="KW-0233">DNA recombination</keyword>
<evidence type="ECO:0000259" key="2">
    <source>
        <dbReference type="PROSITE" id="PS51898"/>
    </source>
</evidence>
<sequence length="117" mass="13361">MPVPAHLIEKIDLVFNLRERLQKRRAAEQSLWSMSKPTAWRMVKRVMVRAGIEGPQATGKGLRHGFGIACVLKNRPLHKIRDWLGHTDTQTTEIYTTVIGAEDRELLMGVWDDDGNK</sequence>
<dbReference type="PROSITE" id="PS51898">
    <property type="entry name" value="TYR_RECOMBINASE"/>
    <property type="match status" value="1"/>
</dbReference>
<feature type="domain" description="Tyr recombinase" evidence="2">
    <location>
        <begin position="1"/>
        <end position="108"/>
    </location>
</feature>
<name>A0A3B0ZG51_9ZZZZ</name>
<dbReference type="CDD" id="cd00397">
    <property type="entry name" value="DNA_BRE_C"/>
    <property type="match status" value="1"/>
</dbReference>
<evidence type="ECO:0000313" key="3">
    <source>
        <dbReference type="EMBL" id="VAW80344.1"/>
    </source>
</evidence>
<dbReference type="InterPro" id="IPR011010">
    <property type="entry name" value="DNA_brk_join_enz"/>
</dbReference>
<organism evidence="3">
    <name type="scientific">hydrothermal vent metagenome</name>
    <dbReference type="NCBI Taxonomy" id="652676"/>
    <lineage>
        <taxon>unclassified sequences</taxon>
        <taxon>metagenomes</taxon>
        <taxon>ecological metagenomes</taxon>
    </lineage>
</organism>
<dbReference type="Gene3D" id="1.10.443.10">
    <property type="entry name" value="Intergrase catalytic core"/>
    <property type="match status" value="1"/>
</dbReference>
<gene>
    <name evidence="3" type="ORF">MNBD_GAMMA13-2037</name>
</gene>
<dbReference type="Pfam" id="PF00589">
    <property type="entry name" value="Phage_integrase"/>
    <property type="match status" value="1"/>
</dbReference>
<evidence type="ECO:0000256" key="1">
    <source>
        <dbReference type="ARBA" id="ARBA00023172"/>
    </source>
</evidence>
<dbReference type="AlphaFoldDB" id="A0A3B0ZG51"/>
<dbReference type="GO" id="GO:0015074">
    <property type="term" value="P:DNA integration"/>
    <property type="evidence" value="ECO:0007669"/>
    <property type="project" value="InterPro"/>
</dbReference>
<protein>
    <recommendedName>
        <fullName evidence="2">Tyr recombinase domain-containing protein</fullName>
    </recommendedName>
</protein>
<dbReference type="InterPro" id="IPR013762">
    <property type="entry name" value="Integrase-like_cat_sf"/>
</dbReference>
<dbReference type="GO" id="GO:0003677">
    <property type="term" value="F:DNA binding"/>
    <property type="evidence" value="ECO:0007669"/>
    <property type="project" value="InterPro"/>
</dbReference>
<proteinExistence type="predicted"/>